<keyword evidence="2" id="KW-0347">Helicase</keyword>
<proteinExistence type="predicted"/>
<feature type="domain" description="Polymerase/histidinol phosphatase N-terminal" evidence="1">
    <location>
        <begin position="5"/>
        <end position="85"/>
    </location>
</feature>
<dbReference type="PANTHER" id="PTHR40084:SF1">
    <property type="entry name" value="PHOSPHOTRANSFERASE"/>
    <property type="match status" value="1"/>
</dbReference>
<evidence type="ECO:0000313" key="2">
    <source>
        <dbReference type="EMBL" id="PIS42665.1"/>
    </source>
</evidence>
<dbReference type="PANTHER" id="PTHR40084">
    <property type="entry name" value="PHOSPHOHYDROLASE, PHP FAMILY"/>
    <property type="match status" value="1"/>
</dbReference>
<dbReference type="EMBL" id="PEXU01000029">
    <property type="protein sequence ID" value="PIS42665.1"/>
    <property type="molecule type" value="Genomic_DNA"/>
</dbReference>
<dbReference type="GO" id="GO:0004386">
    <property type="term" value="F:helicase activity"/>
    <property type="evidence" value="ECO:0007669"/>
    <property type="project" value="UniProtKB-KW"/>
</dbReference>
<evidence type="ECO:0000313" key="3">
    <source>
        <dbReference type="Proteomes" id="UP000231542"/>
    </source>
</evidence>
<dbReference type="AlphaFoldDB" id="A0A2H0YW00"/>
<gene>
    <name evidence="2" type="ORF">COT24_02320</name>
</gene>
<name>A0A2H0YW00_9BACT</name>
<accession>A0A2H0YW00</accession>
<dbReference type="InterPro" id="IPR016195">
    <property type="entry name" value="Pol/histidinol_Pase-like"/>
</dbReference>
<keyword evidence="2" id="KW-0378">Hydrolase</keyword>
<dbReference type="Proteomes" id="UP000231542">
    <property type="component" value="Unassembled WGS sequence"/>
</dbReference>
<comment type="caution">
    <text evidence="2">The sequence shown here is derived from an EMBL/GenBank/DDBJ whole genome shotgun (WGS) entry which is preliminary data.</text>
</comment>
<reference evidence="2 3" key="1">
    <citation type="submission" date="2017-09" db="EMBL/GenBank/DDBJ databases">
        <title>Depth-based differentiation of microbial function through sediment-hosted aquifers and enrichment of novel symbionts in the deep terrestrial subsurface.</title>
        <authorList>
            <person name="Probst A.J."/>
            <person name="Ladd B."/>
            <person name="Jarett J.K."/>
            <person name="Geller-Mcgrath D.E."/>
            <person name="Sieber C.M."/>
            <person name="Emerson J.B."/>
            <person name="Anantharaman K."/>
            <person name="Thomas B.C."/>
            <person name="Malmstrom R."/>
            <person name="Stieglmeier M."/>
            <person name="Klingl A."/>
            <person name="Woyke T."/>
            <person name="Ryan C.M."/>
            <person name="Banfield J.F."/>
        </authorList>
    </citation>
    <scope>NUCLEOTIDE SEQUENCE [LARGE SCALE GENOMIC DNA]</scope>
    <source>
        <strain evidence="2">CG08_land_8_20_14_0_20_40_16</strain>
    </source>
</reference>
<protein>
    <submittedName>
        <fullName evidence="2">DNA helicase UvrD</fullName>
    </submittedName>
</protein>
<dbReference type="SUPFAM" id="SSF89550">
    <property type="entry name" value="PHP domain-like"/>
    <property type="match status" value="1"/>
</dbReference>
<organism evidence="2 3">
    <name type="scientific">Candidatus Kerfeldbacteria bacterium CG08_land_8_20_14_0_20_40_16</name>
    <dbReference type="NCBI Taxonomy" id="2014244"/>
    <lineage>
        <taxon>Bacteria</taxon>
        <taxon>Candidatus Kerfeldiibacteriota</taxon>
    </lineage>
</organism>
<keyword evidence="2" id="KW-0547">Nucleotide-binding</keyword>
<evidence type="ECO:0000259" key="1">
    <source>
        <dbReference type="SMART" id="SM00481"/>
    </source>
</evidence>
<keyword evidence="2" id="KW-0067">ATP-binding</keyword>
<dbReference type="SMART" id="SM00481">
    <property type="entry name" value="POLIIIAc"/>
    <property type="match status" value="1"/>
</dbReference>
<dbReference type="InterPro" id="IPR003141">
    <property type="entry name" value="Pol/His_phosphatase_N"/>
</dbReference>
<dbReference type="CDD" id="cd19067">
    <property type="entry name" value="PfuEndoQ-like"/>
    <property type="match status" value="1"/>
</dbReference>
<dbReference type="Gene3D" id="3.20.20.140">
    <property type="entry name" value="Metal-dependent hydrolases"/>
    <property type="match status" value="1"/>
</dbReference>
<sequence>MQYITDLHFHSKYSRAVSQLMNLENCAEWAAKKGIQVIAACDFTHPEFFLEIKQKLEPQKIGLLKLKNSDLNVYFLLGTEISCIYSKNNRGYRIHVLVWMPNLEAVERFNAQLGWRGNLKSDGRPILGMDVKELTKIAFEVTDQAAIIPAHAWTPWFSLFGSQFGFDSLKDCFEEYTDKIFAIETGLSSDPAMNWRLSQLDNVSIVSFSDAHSLPNIGREATVFELEELSYQNIIRAIKQPIDLKNKIVYTIEFYPEEGKYHWDGHRNCNVRFSPQETLKNKEICPVCKKKVTVGVMNRVEKLADREEIKEPPKGRPSYKSLVPLQEIIAEALGQKKGTKAVNQEYEQLVKAGGDEFNVLMNIDEAELKKMTLPKIAEGVMKVHRGDIIVEAGYDGVFGTVKVWPEQEKMSEAEASGQKSLF</sequence>